<keyword evidence="1" id="KW-0732">Signal</keyword>
<dbReference type="EMBL" id="HBIM01021693">
    <property type="protein sequence ID" value="CAE0419301.1"/>
    <property type="molecule type" value="Transcribed_RNA"/>
</dbReference>
<organism evidence="3">
    <name type="scientific">Amphora coffeiformis</name>
    <dbReference type="NCBI Taxonomy" id="265554"/>
    <lineage>
        <taxon>Eukaryota</taxon>
        <taxon>Sar</taxon>
        <taxon>Stramenopiles</taxon>
        <taxon>Ochrophyta</taxon>
        <taxon>Bacillariophyta</taxon>
        <taxon>Bacillariophyceae</taxon>
        <taxon>Bacillariophycidae</taxon>
        <taxon>Thalassiophysales</taxon>
        <taxon>Catenulaceae</taxon>
        <taxon>Amphora</taxon>
    </lineage>
</organism>
<dbReference type="PANTHER" id="PTHR31407">
    <property type="match status" value="1"/>
</dbReference>
<feature type="chain" id="PRO_5030839808" description="PsbP C-terminal domain-containing protein" evidence="1">
    <location>
        <begin position="21"/>
        <end position="213"/>
    </location>
</feature>
<evidence type="ECO:0000259" key="2">
    <source>
        <dbReference type="Pfam" id="PF01789"/>
    </source>
</evidence>
<proteinExistence type="predicted"/>
<dbReference type="GO" id="GO:0015979">
    <property type="term" value="P:photosynthesis"/>
    <property type="evidence" value="ECO:0007669"/>
    <property type="project" value="InterPro"/>
</dbReference>
<dbReference type="InterPro" id="IPR002683">
    <property type="entry name" value="PsbP_C"/>
</dbReference>
<dbReference type="Gene3D" id="3.40.1000.10">
    <property type="entry name" value="Mog1/PsbP, alpha/beta/alpha sandwich"/>
    <property type="match status" value="1"/>
</dbReference>
<dbReference type="Pfam" id="PF01789">
    <property type="entry name" value="PsbP"/>
    <property type="match status" value="1"/>
</dbReference>
<feature type="signal peptide" evidence="1">
    <location>
        <begin position="1"/>
        <end position="20"/>
    </location>
</feature>
<protein>
    <recommendedName>
        <fullName evidence="2">PsbP C-terminal domain-containing protein</fullName>
    </recommendedName>
</protein>
<dbReference type="GO" id="GO:0009523">
    <property type="term" value="C:photosystem II"/>
    <property type="evidence" value="ECO:0007669"/>
    <property type="project" value="InterPro"/>
</dbReference>
<dbReference type="GO" id="GO:0005509">
    <property type="term" value="F:calcium ion binding"/>
    <property type="evidence" value="ECO:0007669"/>
    <property type="project" value="InterPro"/>
</dbReference>
<reference evidence="3" key="1">
    <citation type="submission" date="2021-01" db="EMBL/GenBank/DDBJ databases">
        <authorList>
            <person name="Corre E."/>
            <person name="Pelletier E."/>
            <person name="Niang G."/>
            <person name="Scheremetjew M."/>
            <person name="Finn R."/>
            <person name="Kale V."/>
            <person name="Holt S."/>
            <person name="Cochrane G."/>
            <person name="Meng A."/>
            <person name="Brown T."/>
            <person name="Cohen L."/>
        </authorList>
    </citation>
    <scope>NUCLEOTIDE SEQUENCE</scope>
    <source>
        <strain evidence="3">CCMP127</strain>
    </source>
</reference>
<name>A0A7S3LCU1_9STRA</name>
<dbReference type="PANTHER" id="PTHR31407:SF16">
    <property type="entry name" value="PSBP DOMAIN-CONTAINING PROTEIN 7, CHLOROPLASTIC"/>
    <property type="match status" value="1"/>
</dbReference>
<feature type="domain" description="PsbP C-terminal" evidence="2">
    <location>
        <begin position="68"/>
        <end position="208"/>
    </location>
</feature>
<dbReference type="GO" id="GO:0019898">
    <property type="term" value="C:extrinsic component of membrane"/>
    <property type="evidence" value="ECO:0007669"/>
    <property type="project" value="InterPro"/>
</dbReference>
<dbReference type="NCBIfam" id="NF040946">
    <property type="entry name" value="PSII_PsbP"/>
    <property type="match status" value="1"/>
</dbReference>
<dbReference type="SUPFAM" id="SSF55724">
    <property type="entry name" value="Mog1p/PsbP-like"/>
    <property type="match status" value="1"/>
</dbReference>
<gene>
    <name evidence="3" type="ORF">ACOF00016_LOCUS16146</name>
</gene>
<evidence type="ECO:0000313" key="3">
    <source>
        <dbReference type="EMBL" id="CAE0419301.1"/>
    </source>
</evidence>
<sequence length="213" mass="23275">MKTSLFVILTALASVYESAAWSAPYVSRREAFQKAALTSAAVLLPNLPAQAEVTEDTPRVVTRMGGLLEPFQDGTRGIRLMAPSGWNKFDGEVGAYDIKWQDLVDPTENIKLSSSPVKSTTESVAPLGPVEEVGKSLAAKRNAKLLAAEERVTDGILFYKFEFAIADGTHQLLQLCVAKGKLWSLDASSKEKRWSKRGELYQNILGSFIPKLA</sequence>
<evidence type="ECO:0000256" key="1">
    <source>
        <dbReference type="SAM" id="SignalP"/>
    </source>
</evidence>
<dbReference type="AlphaFoldDB" id="A0A7S3LCU1"/>
<accession>A0A7S3LCU1</accession>
<dbReference type="InterPro" id="IPR016123">
    <property type="entry name" value="Mog1/PsbP_a/b/a-sand"/>
</dbReference>